<evidence type="ECO:0000256" key="3">
    <source>
        <dbReference type="ARBA" id="ARBA00023277"/>
    </source>
</evidence>
<dbReference type="AlphaFoldDB" id="A0AAI8YBB1"/>
<dbReference type="InterPro" id="IPR013784">
    <property type="entry name" value="Carb-bd-like_fold"/>
</dbReference>
<dbReference type="Gene3D" id="2.60.40.10">
    <property type="entry name" value="Immunoglobulins"/>
    <property type="match status" value="1"/>
</dbReference>
<keyword evidence="8" id="KW-1185">Reference proteome</keyword>
<gene>
    <name evidence="7" type="ORF">KHLLAP_LOCUS1437</name>
</gene>
<evidence type="ECO:0000256" key="1">
    <source>
        <dbReference type="ARBA" id="ARBA00022729"/>
    </source>
</evidence>
<dbReference type="GO" id="GO:0016020">
    <property type="term" value="C:membrane"/>
    <property type="evidence" value="ECO:0007669"/>
    <property type="project" value="TreeGrafter"/>
</dbReference>
<dbReference type="PANTHER" id="PTHR15048:SF0">
    <property type="entry name" value="STARCH-BINDING DOMAIN-CONTAINING PROTEIN 1"/>
    <property type="match status" value="1"/>
</dbReference>
<organism evidence="7 8">
    <name type="scientific">Anthostomella pinea</name>
    <dbReference type="NCBI Taxonomy" id="933095"/>
    <lineage>
        <taxon>Eukaryota</taxon>
        <taxon>Fungi</taxon>
        <taxon>Dikarya</taxon>
        <taxon>Ascomycota</taxon>
        <taxon>Pezizomycotina</taxon>
        <taxon>Sordariomycetes</taxon>
        <taxon>Xylariomycetidae</taxon>
        <taxon>Xylariales</taxon>
        <taxon>Xylariaceae</taxon>
        <taxon>Anthostomella</taxon>
    </lineage>
</organism>
<evidence type="ECO:0000256" key="4">
    <source>
        <dbReference type="ARBA" id="ARBA00023326"/>
    </source>
</evidence>
<dbReference type="CDD" id="cd05811">
    <property type="entry name" value="CBM20_glucoamylase"/>
    <property type="match status" value="1"/>
</dbReference>
<proteinExistence type="predicted"/>
<dbReference type="GO" id="GO:2001070">
    <property type="term" value="F:starch binding"/>
    <property type="evidence" value="ECO:0007669"/>
    <property type="project" value="InterPro"/>
</dbReference>
<protein>
    <submittedName>
        <fullName evidence="7">Uu.00g038220.m01.CDS01</fullName>
    </submittedName>
</protein>
<dbReference type="InterPro" id="IPR034836">
    <property type="entry name" value="CBM20_glucoamylase"/>
</dbReference>
<reference evidence="7" key="1">
    <citation type="submission" date="2023-10" db="EMBL/GenBank/DDBJ databases">
        <authorList>
            <person name="Hackl T."/>
        </authorList>
    </citation>
    <scope>NUCLEOTIDE SEQUENCE</scope>
</reference>
<evidence type="ECO:0000313" key="7">
    <source>
        <dbReference type="EMBL" id="CAJ2500969.1"/>
    </source>
</evidence>
<feature type="domain" description="CBM20" evidence="6">
    <location>
        <begin position="293"/>
        <end position="400"/>
    </location>
</feature>
<comment type="caution">
    <text evidence="7">The sequence shown here is derived from an EMBL/GenBank/DDBJ whole genome shotgun (WGS) entry which is preliminary data.</text>
</comment>
<sequence length="400" mass="45442">MGPPCQVSDKTLRHESPPASFDAQKLETDTEPEYKPLWPFDPQRLAARRALLKRLTAKKIPFEQDNEADLVLSSSGDNGTYKIHSVVSLDASDMIGEAVYQNEQKHQTRRTHIKVNGLLPYELYPCLYFMYHEEYPKGEPVDRAVGMPFTSRHLVLHPTELDPIDEMSKSVKRFFTARELECPGAMHASTLQLAITTEALEQAVMNGLTRDVKVFQKLMDRIGDSLKRIYEDPDSTCNKLKTLRKYLVRLMYGQHKKAIDEDIEKYQYGVYFDKYDKKHTQEMDMYRRRFKDLPTLFNVAVTFKASKTTTFGQTVKIVGNVAALGRWSPSSAIALSASQYTTSSPIWTGTVTLPAGQAVEYKYIVLNTDGSIAWEGGRNRSYTVPTDCSTTAKESDTWQS</sequence>
<dbReference type="InterPro" id="IPR013783">
    <property type="entry name" value="Ig-like_fold"/>
</dbReference>
<dbReference type="FunFam" id="2.60.40.10:FF:000552">
    <property type="entry name" value="Related to glucoamylase"/>
    <property type="match status" value="1"/>
</dbReference>
<evidence type="ECO:0000256" key="5">
    <source>
        <dbReference type="SAM" id="MobiDB-lite"/>
    </source>
</evidence>
<dbReference type="Pfam" id="PF00686">
    <property type="entry name" value="CBM_20"/>
    <property type="match status" value="1"/>
</dbReference>
<name>A0AAI8YBB1_9PEZI</name>
<dbReference type="InterPro" id="IPR002044">
    <property type="entry name" value="CBM20"/>
</dbReference>
<keyword evidence="2" id="KW-0325">Glycoprotein</keyword>
<keyword evidence="3" id="KW-0119">Carbohydrate metabolism</keyword>
<evidence type="ECO:0000313" key="8">
    <source>
        <dbReference type="Proteomes" id="UP001295740"/>
    </source>
</evidence>
<evidence type="ECO:0000256" key="2">
    <source>
        <dbReference type="ARBA" id="ARBA00023180"/>
    </source>
</evidence>
<feature type="region of interest" description="Disordered" evidence="5">
    <location>
        <begin position="1"/>
        <end position="34"/>
    </location>
</feature>
<dbReference type="GO" id="GO:0000272">
    <property type="term" value="P:polysaccharide catabolic process"/>
    <property type="evidence" value="ECO:0007669"/>
    <property type="project" value="UniProtKB-KW"/>
</dbReference>
<dbReference type="PANTHER" id="PTHR15048">
    <property type="entry name" value="STARCH-BINDING DOMAIN-CONTAINING PROTEIN 1"/>
    <property type="match status" value="1"/>
</dbReference>
<keyword evidence="1" id="KW-0732">Signal</keyword>
<keyword evidence="4" id="KW-0624">Polysaccharide degradation</keyword>
<feature type="compositionally biased region" description="Basic and acidic residues" evidence="5">
    <location>
        <begin position="24"/>
        <end position="34"/>
    </location>
</feature>
<dbReference type="PROSITE" id="PS51166">
    <property type="entry name" value="CBM20"/>
    <property type="match status" value="1"/>
</dbReference>
<accession>A0AAI8YBB1</accession>
<dbReference type="SMART" id="SM01065">
    <property type="entry name" value="CBM_2"/>
    <property type="match status" value="1"/>
</dbReference>
<dbReference type="EMBL" id="CAUWAG010000003">
    <property type="protein sequence ID" value="CAJ2500969.1"/>
    <property type="molecule type" value="Genomic_DNA"/>
</dbReference>
<dbReference type="SUPFAM" id="SSF49452">
    <property type="entry name" value="Starch-binding domain-like"/>
    <property type="match status" value="1"/>
</dbReference>
<evidence type="ECO:0000259" key="6">
    <source>
        <dbReference type="PROSITE" id="PS51166"/>
    </source>
</evidence>
<dbReference type="Proteomes" id="UP001295740">
    <property type="component" value="Unassembled WGS sequence"/>
</dbReference>